<dbReference type="OrthoDB" id="9803913at2"/>
<evidence type="ECO:0000256" key="7">
    <source>
        <dbReference type="RuleBase" id="RU364106"/>
    </source>
</evidence>
<dbReference type="EMBL" id="CP017080">
    <property type="protein sequence ID" value="AOH55491.1"/>
    <property type="molecule type" value="Genomic_DNA"/>
</dbReference>
<keyword evidence="2 6" id="KW-0547">Nucleotide-binding</keyword>
<accession>A0A1B3XQK9</accession>
<dbReference type="FunFam" id="3.30.420.10:FF:000045">
    <property type="entry name" value="3'-5' exonuclease DinG"/>
    <property type="match status" value="1"/>
</dbReference>
<dbReference type="GO" id="GO:0003677">
    <property type="term" value="F:DNA binding"/>
    <property type="evidence" value="ECO:0007669"/>
    <property type="project" value="InterPro"/>
</dbReference>
<sequence>MTQRYVVVDLETTGNSPKKGDRIIQFAGVVIENDQIVDEYSTYIHPGQEISLFIEELTGISNETVKHAPDFEDVANNIAQLIDGACFVAHNVLFDLSFLQEELVRCGFEPFYGSTLDTVELAKILKPTSDGYKLHQLAKEENLDHSRPHQADSDAYATALLLLELKKKLMNLPVMTLKQLYRLSYSLQSEVSELIDACIASKLAKAEVHSPEFNAYRGLAFKKNEEESERSDTESDYPLDVSEKMALLQRAFPAFEARSGQLEMMNMIHHSFETNQDAIIEAGTGIGKSLGYLLPAVYFAKKHKKPVVVSTYTLQLQDQLLQNEVPKLKTILPFSFQAVLLKGRGNYLSLAKFERALREKEDNYETALTKMQILVWLTETETGDKDELNLSSGGQLFWNRLQSDGLTYNGLKQPWQTLDFFERAKKTAVKADIIITNHSFLMSDLLTEDALIPKKGYLILDEAHHLEQAASKQLGRRLNYIAVKTVLNRLGTSDQKQLLYKLNKLLVNNGLAEGRNSQELDRKLNDFSYEFEQLFHYLSNQAEKLSRSMGPKRISFKVDDGKWGKAILIGERLVDLLGLIITELSQRLALLLDHESPLGKNSLFYLNDIEVLLGQLQDTRESLHEFFMKPHEENIYWLDYTNAAPQHGVTLTVQPIAGSKWLWDSYFGRQKSVVMTSATLVVKNSFQYFKEQLGLENQSILTASFPSPFRYKELVKVLVPNDLPDINGLSVEEFSEAAANHIIAAAQAAKGRMMVLFTSHEMLRATYHSIKDTGVLDEFTLFAQGISGGSRMRLLRNFQNFEKAILFGTTSLWEGVDIPGEDLSCLVIVRLPFSPPDEPVTAAKCQYFEKQGRNPFAAYSLPEALLRFRQGFGRLIRTPTDKGVLVILDRRIVTAKYGPEFRKAIPAVDWHQASISEMAEMIEDWIE</sequence>
<dbReference type="KEGG" id="bmur:ABE28_014125"/>
<comment type="similarity">
    <text evidence="6 7">Belongs to the helicase family. DinG subfamily. Type 2 sub-subfamily.</text>
</comment>
<keyword evidence="3 6" id="KW-0378">Hydrolase</keyword>
<dbReference type="SUPFAM" id="SSF53098">
    <property type="entry name" value="Ribonuclease H-like"/>
    <property type="match status" value="1"/>
</dbReference>
<reference evidence="9 10" key="1">
    <citation type="submission" date="2016-08" db="EMBL/GenBank/DDBJ databases">
        <title>Complete genome sequence of Bacillus muralis G25-68, a strain with toxicity to nematodes.</title>
        <authorList>
            <person name="Zheng Z."/>
        </authorList>
    </citation>
    <scope>NUCLEOTIDE SEQUENCE [LARGE SCALE GENOMIC DNA]</scope>
    <source>
        <strain evidence="9 10">G25-68</strain>
    </source>
</reference>
<dbReference type="Gene3D" id="3.30.420.10">
    <property type="entry name" value="Ribonuclease H-like superfamily/Ribonuclease H"/>
    <property type="match status" value="1"/>
</dbReference>
<feature type="domain" description="Helicase ATP-binding" evidence="8">
    <location>
        <begin position="247"/>
        <end position="522"/>
    </location>
</feature>
<dbReference type="AlphaFoldDB" id="A0A1B3XQK9"/>
<dbReference type="PROSITE" id="PS51193">
    <property type="entry name" value="HELICASE_ATP_BIND_2"/>
    <property type="match status" value="1"/>
</dbReference>
<organism evidence="9 10">
    <name type="scientific">Peribacillus muralis</name>
    <dbReference type="NCBI Taxonomy" id="264697"/>
    <lineage>
        <taxon>Bacteria</taxon>
        <taxon>Bacillati</taxon>
        <taxon>Bacillota</taxon>
        <taxon>Bacilli</taxon>
        <taxon>Bacillales</taxon>
        <taxon>Bacillaceae</taxon>
        <taxon>Peribacillus</taxon>
    </lineage>
</organism>
<dbReference type="InterPro" id="IPR027417">
    <property type="entry name" value="P-loop_NTPase"/>
</dbReference>
<dbReference type="SMART" id="SM00479">
    <property type="entry name" value="EXOIII"/>
    <property type="match status" value="1"/>
</dbReference>
<keyword evidence="1 6" id="KW-0540">Nuclease</keyword>
<dbReference type="InterPro" id="IPR013520">
    <property type="entry name" value="Ribonucl_H"/>
</dbReference>
<name>A0A1B3XQK9_9BACI</name>
<keyword evidence="9" id="KW-0347">Helicase</keyword>
<dbReference type="InterPro" id="IPR006555">
    <property type="entry name" value="ATP-dep_Helicase_C"/>
</dbReference>
<dbReference type="InterPro" id="IPR045028">
    <property type="entry name" value="DinG/Rad3-like"/>
</dbReference>
<evidence type="ECO:0000259" key="8">
    <source>
        <dbReference type="PROSITE" id="PS51193"/>
    </source>
</evidence>
<dbReference type="SMART" id="SM00487">
    <property type="entry name" value="DEXDc"/>
    <property type="match status" value="1"/>
</dbReference>
<dbReference type="GO" id="GO:0003678">
    <property type="term" value="F:DNA helicase activity"/>
    <property type="evidence" value="ECO:0007669"/>
    <property type="project" value="TreeGrafter"/>
</dbReference>
<dbReference type="InterPro" id="IPR006054">
    <property type="entry name" value="DnaQ"/>
</dbReference>
<dbReference type="InterPro" id="IPR014013">
    <property type="entry name" value="Helic_SF1/SF2_ATP-bd_DinG/Rad3"/>
</dbReference>
<dbReference type="GO" id="GO:0005524">
    <property type="term" value="F:ATP binding"/>
    <property type="evidence" value="ECO:0007669"/>
    <property type="project" value="UniProtKB-UniRule"/>
</dbReference>
<dbReference type="InterPro" id="IPR036397">
    <property type="entry name" value="RNaseH_sf"/>
</dbReference>
<dbReference type="GO" id="GO:0003887">
    <property type="term" value="F:DNA-directed DNA polymerase activity"/>
    <property type="evidence" value="ECO:0007669"/>
    <property type="project" value="InterPro"/>
</dbReference>
<evidence type="ECO:0000256" key="1">
    <source>
        <dbReference type="ARBA" id="ARBA00022722"/>
    </source>
</evidence>
<dbReference type="RefSeq" id="WP_064462997.1">
    <property type="nucleotide sequence ID" value="NZ_CP017080.1"/>
</dbReference>
<dbReference type="EC" id="3.1.-.-" evidence="6 7"/>
<keyword evidence="10" id="KW-1185">Reference proteome</keyword>
<dbReference type="InterPro" id="IPR012337">
    <property type="entry name" value="RNaseH-like_sf"/>
</dbReference>
<dbReference type="PANTHER" id="PTHR11472:SF34">
    <property type="entry name" value="REGULATOR OF TELOMERE ELONGATION HELICASE 1"/>
    <property type="match status" value="1"/>
</dbReference>
<evidence type="ECO:0000313" key="10">
    <source>
        <dbReference type="Proteomes" id="UP000077926"/>
    </source>
</evidence>
<evidence type="ECO:0000256" key="2">
    <source>
        <dbReference type="ARBA" id="ARBA00022741"/>
    </source>
</evidence>
<dbReference type="HAMAP" id="MF_02206">
    <property type="entry name" value="DinG_exonucl"/>
    <property type="match status" value="1"/>
</dbReference>
<dbReference type="NCBIfam" id="TIGR00573">
    <property type="entry name" value="dnaq"/>
    <property type="match status" value="1"/>
</dbReference>
<evidence type="ECO:0000256" key="6">
    <source>
        <dbReference type="HAMAP-Rule" id="MF_02206"/>
    </source>
</evidence>
<gene>
    <name evidence="6 7" type="primary">dinG</name>
    <name evidence="9" type="ORF">ABE28_014125</name>
</gene>
<evidence type="ECO:0000256" key="3">
    <source>
        <dbReference type="ARBA" id="ARBA00022801"/>
    </source>
</evidence>
<feature type="short sequence motif" description="DEAH box" evidence="6">
    <location>
        <begin position="461"/>
        <end position="464"/>
    </location>
</feature>
<dbReference type="InterPro" id="IPR006310">
    <property type="entry name" value="DinG"/>
</dbReference>
<dbReference type="STRING" id="264697.ABE28_014125"/>
<dbReference type="GO" id="GO:0008408">
    <property type="term" value="F:3'-5' exonuclease activity"/>
    <property type="evidence" value="ECO:0007669"/>
    <property type="project" value="UniProtKB-UniRule"/>
</dbReference>
<dbReference type="NCBIfam" id="TIGR01407">
    <property type="entry name" value="dinG_rel"/>
    <property type="match status" value="1"/>
</dbReference>
<dbReference type="InterPro" id="IPR014001">
    <property type="entry name" value="Helicase_ATP-bd"/>
</dbReference>
<dbReference type="CDD" id="cd06127">
    <property type="entry name" value="DEDDh"/>
    <property type="match status" value="1"/>
</dbReference>
<evidence type="ECO:0000313" key="9">
    <source>
        <dbReference type="EMBL" id="AOH55491.1"/>
    </source>
</evidence>
<feature type="binding site" evidence="6">
    <location>
        <begin position="282"/>
        <end position="289"/>
    </location>
    <ligand>
        <name>ATP</name>
        <dbReference type="ChEBI" id="CHEBI:30616"/>
    </ligand>
</feature>
<proteinExistence type="inferred from homology"/>
<dbReference type="SUPFAM" id="SSF52540">
    <property type="entry name" value="P-loop containing nucleoside triphosphate hydrolases"/>
    <property type="match status" value="2"/>
</dbReference>
<dbReference type="SMART" id="SM00491">
    <property type="entry name" value="HELICc2"/>
    <property type="match status" value="1"/>
</dbReference>
<dbReference type="PANTHER" id="PTHR11472">
    <property type="entry name" value="DNA REPAIR DEAD HELICASE RAD3/XP-D SUBFAMILY MEMBER"/>
    <property type="match status" value="1"/>
</dbReference>
<evidence type="ECO:0000256" key="5">
    <source>
        <dbReference type="ARBA" id="ARBA00022840"/>
    </source>
</evidence>
<dbReference type="GO" id="GO:0016818">
    <property type="term" value="F:hydrolase activity, acting on acid anhydrides, in phosphorus-containing anhydrides"/>
    <property type="evidence" value="ECO:0007669"/>
    <property type="project" value="InterPro"/>
</dbReference>
<evidence type="ECO:0000256" key="4">
    <source>
        <dbReference type="ARBA" id="ARBA00022839"/>
    </source>
</evidence>
<dbReference type="Pfam" id="PF13307">
    <property type="entry name" value="Helicase_C_2"/>
    <property type="match status" value="1"/>
</dbReference>
<dbReference type="NCBIfam" id="NF005981">
    <property type="entry name" value="PRK08074.1"/>
    <property type="match status" value="1"/>
</dbReference>
<dbReference type="Gene3D" id="3.40.50.300">
    <property type="entry name" value="P-loop containing nucleotide triphosphate hydrolases"/>
    <property type="match status" value="2"/>
</dbReference>
<keyword evidence="5 6" id="KW-0067">ATP-binding</keyword>
<protein>
    <recommendedName>
        <fullName evidence="6 7">3'-5' exonuclease DinG</fullName>
        <ecNumber evidence="6 7">3.1.-.-</ecNumber>
    </recommendedName>
</protein>
<comment type="function">
    <text evidence="6 7">3'-5' exonuclease.</text>
</comment>
<dbReference type="Proteomes" id="UP000077926">
    <property type="component" value="Chromosome"/>
</dbReference>
<dbReference type="GO" id="GO:0006260">
    <property type="term" value="P:DNA replication"/>
    <property type="evidence" value="ECO:0007669"/>
    <property type="project" value="InterPro"/>
</dbReference>
<dbReference type="Pfam" id="PF00929">
    <property type="entry name" value="RNase_T"/>
    <property type="match status" value="1"/>
</dbReference>
<keyword evidence="4 6" id="KW-0269">Exonuclease</keyword>